<proteinExistence type="predicted"/>
<name>A0A1J5RTE5_9ZZZZ</name>
<dbReference type="InterPro" id="IPR003418">
    <property type="entry name" value="Fumarate_red_D"/>
</dbReference>
<dbReference type="GO" id="GO:0006106">
    <property type="term" value="P:fumarate metabolic process"/>
    <property type="evidence" value="ECO:0007669"/>
    <property type="project" value="InterPro"/>
</dbReference>
<comment type="caution">
    <text evidence="6">The sequence shown here is derived from an EMBL/GenBank/DDBJ whole genome shotgun (WGS) entry which is preliminary data.</text>
</comment>
<evidence type="ECO:0000256" key="4">
    <source>
        <dbReference type="ARBA" id="ARBA00023136"/>
    </source>
</evidence>
<feature type="transmembrane region" description="Helical" evidence="5">
    <location>
        <begin position="90"/>
        <end position="111"/>
    </location>
</feature>
<evidence type="ECO:0000313" key="6">
    <source>
        <dbReference type="EMBL" id="OIQ99246.1"/>
    </source>
</evidence>
<evidence type="ECO:0000256" key="5">
    <source>
        <dbReference type="SAM" id="Phobius"/>
    </source>
</evidence>
<evidence type="ECO:0000256" key="1">
    <source>
        <dbReference type="ARBA" id="ARBA00022475"/>
    </source>
</evidence>
<evidence type="ECO:0000256" key="2">
    <source>
        <dbReference type="ARBA" id="ARBA00022692"/>
    </source>
</evidence>
<feature type="transmembrane region" description="Helical" evidence="5">
    <location>
        <begin position="20"/>
        <end position="39"/>
    </location>
</feature>
<dbReference type="GO" id="GO:0016020">
    <property type="term" value="C:membrane"/>
    <property type="evidence" value="ECO:0007669"/>
    <property type="project" value="InterPro"/>
</dbReference>
<dbReference type="EMBL" id="MLJW01000108">
    <property type="protein sequence ID" value="OIQ99246.1"/>
    <property type="molecule type" value="Genomic_DNA"/>
</dbReference>
<dbReference type="SUPFAM" id="SSF81343">
    <property type="entry name" value="Fumarate reductase respiratory complex transmembrane subunits"/>
    <property type="match status" value="1"/>
</dbReference>
<keyword evidence="3 5" id="KW-1133">Transmembrane helix</keyword>
<accession>A0A1J5RTE5</accession>
<dbReference type="Pfam" id="PF02313">
    <property type="entry name" value="Fumarate_red_D"/>
    <property type="match status" value="1"/>
</dbReference>
<protein>
    <submittedName>
        <fullName evidence="6">Fumarate reductase subunit D</fullName>
    </submittedName>
</protein>
<organism evidence="6">
    <name type="scientific">mine drainage metagenome</name>
    <dbReference type="NCBI Taxonomy" id="410659"/>
    <lineage>
        <taxon>unclassified sequences</taxon>
        <taxon>metagenomes</taxon>
        <taxon>ecological metagenomes</taxon>
    </lineage>
</organism>
<keyword evidence="4 5" id="KW-0472">Membrane</keyword>
<dbReference type="AlphaFoldDB" id="A0A1J5RTE5"/>
<evidence type="ECO:0000256" key="3">
    <source>
        <dbReference type="ARBA" id="ARBA00022989"/>
    </source>
</evidence>
<feature type="transmembrane region" description="Helical" evidence="5">
    <location>
        <begin position="51"/>
        <end position="70"/>
    </location>
</feature>
<gene>
    <name evidence="6" type="primary">frdD</name>
    <name evidence="6" type="ORF">GALL_186540</name>
</gene>
<dbReference type="InterPro" id="IPR034804">
    <property type="entry name" value="SQR/QFR_C/D"/>
</dbReference>
<keyword evidence="1" id="KW-1003">Cell membrane</keyword>
<sequence length="114" mass="12283">MAKSNKPIIWGTFAAGGELVSFVTPVLIVLTLLAATGHVPDMLGYDRLHQFAAGWFGKLVIFVVLFLSLWSQAHRLRITFYDFGARADTLVATVVYALAAAGSVATLVFLARLG</sequence>
<keyword evidence="2 5" id="KW-0812">Transmembrane</keyword>
<dbReference type="Gene3D" id="1.20.1300.10">
    <property type="entry name" value="Fumarate reductase/succinate dehydrogenase, transmembrane subunit"/>
    <property type="match status" value="1"/>
</dbReference>
<dbReference type="NCBIfam" id="NF003977">
    <property type="entry name" value="PRK05470.1-1"/>
    <property type="match status" value="1"/>
</dbReference>
<reference evidence="6" key="1">
    <citation type="submission" date="2016-10" db="EMBL/GenBank/DDBJ databases">
        <title>Sequence of Gallionella enrichment culture.</title>
        <authorList>
            <person name="Poehlein A."/>
            <person name="Muehling M."/>
            <person name="Daniel R."/>
        </authorList>
    </citation>
    <scope>NUCLEOTIDE SEQUENCE</scope>
</reference>